<reference evidence="1" key="1">
    <citation type="journal article" date="2020" name="Stud. Mycol.">
        <title>101 Dothideomycetes genomes: a test case for predicting lifestyles and emergence of pathogens.</title>
        <authorList>
            <person name="Haridas S."/>
            <person name="Albert R."/>
            <person name="Binder M."/>
            <person name="Bloem J."/>
            <person name="Labutti K."/>
            <person name="Salamov A."/>
            <person name="Andreopoulos B."/>
            <person name="Baker S."/>
            <person name="Barry K."/>
            <person name="Bills G."/>
            <person name="Bluhm B."/>
            <person name="Cannon C."/>
            <person name="Castanera R."/>
            <person name="Culley D."/>
            <person name="Daum C."/>
            <person name="Ezra D."/>
            <person name="Gonzalez J."/>
            <person name="Henrissat B."/>
            <person name="Kuo A."/>
            <person name="Liang C."/>
            <person name="Lipzen A."/>
            <person name="Lutzoni F."/>
            <person name="Magnuson J."/>
            <person name="Mondo S."/>
            <person name="Nolan M."/>
            <person name="Ohm R."/>
            <person name="Pangilinan J."/>
            <person name="Park H.-J."/>
            <person name="Ramirez L."/>
            <person name="Alfaro M."/>
            <person name="Sun H."/>
            <person name="Tritt A."/>
            <person name="Yoshinaga Y."/>
            <person name="Zwiers L.-H."/>
            <person name="Turgeon B."/>
            <person name="Goodwin S."/>
            <person name="Spatafora J."/>
            <person name="Crous P."/>
            <person name="Grigoriev I."/>
        </authorList>
    </citation>
    <scope>NUCLEOTIDE SEQUENCE</scope>
    <source>
        <strain evidence="1">CBS 113389</strain>
    </source>
</reference>
<keyword evidence="2" id="KW-1185">Reference proteome</keyword>
<dbReference type="Proteomes" id="UP000799767">
    <property type="component" value="Unassembled WGS sequence"/>
</dbReference>
<dbReference type="EMBL" id="MU001632">
    <property type="protein sequence ID" value="KAF2486958.1"/>
    <property type="molecule type" value="Genomic_DNA"/>
</dbReference>
<organism evidence="1 2">
    <name type="scientific">Neohortaea acidophila</name>
    <dbReference type="NCBI Taxonomy" id="245834"/>
    <lineage>
        <taxon>Eukaryota</taxon>
        <taxon>Fungi</taxon>
        <taxon>Dikarya</taxon>
        <taxon>Ascomycota</taxon>
        <taxon>Pezizomycotina</taxon>
        <taxon>Dothideomycetes</taxon>
        <taxon>Dothideomycetidae</taxon>
        <taxon>Mycosphaerellales</taxon>
        <taxon>Teratosphaeriaceae</taxon>
        <taxon>Neohortaea</taxon>
    </lineage>
</organism>
<gene>
    <name evidence="1" type="ORF">BDY17DRAFT_292415</name>
</gene>
<accession>A0A6A6Q3A7</accession>
<dbReference type="Pfam" id="PF12006">
    <property type="entry name" value="DUF3500"/>
    <property type="match status" value="1"/>
</dbReference>
<sequence>MPTANGVNGGVAEEYRQYLPDLNTPRFQVGKTQTPYEYVEAFQKTKFPPWIYNLTETWKGLLEEPLVGVTSQGKIERGLFELEDGGVEMDQIVQAVNNVLSKATAEERSKLQYSVNAREWRAWSNPEFLLRPFGLRLEEIPEELALSILAVVEATFSTEGYQKALGAMRVNHFLGELCELTSIMNKYSYNFLLFGTPSTTEAWGWSLYGHHLCLNVFLKGTHISISPTFTGAEPNIIDDGPFANTQILHYEGELGLQLMQSLSPDLQQKAQTFKLLRDPGMLQSGDLRVDRWNQDDQRHVCGAFRDNRVVPYEGVNVASSFNEEQKQLLLKAVEQFVLYLPSKARQVRLEKVRQHFAATYFSWIGEYGNHDAYYFRIQSPVIICEFDHHSGVFLTNTQPAKFHTHTIVRTPNGGDYGNALRGEAERVP</sequence>
<dbReference type="RefSeq" id="XP_033593527.1">
    <property type="nucleotide sequence ID" value="XM_033732818.1"/>
</dbReference>
<dbReference type="PANTHER" id="PTHR37489">
    <property type="entry name" value="DUF3500 DOMAIN-CONTAINING PROTEIN"/>
    <property type="match status" value="1"/>
</dbReference>
<evidence type="ECO:0000313" key="1">
    <source>
        <dbReference type="EMBL" id="KAF2486958.1"/>
    </source>
</evidence>
<dbReference type="InterPro" id="IPR021889">
    <property type="entry name" value="DUF3500"/>
</dbReference>
<protein>
    <recommendedName>
        <fullName evidence="3">DUF3500 domain-containing protein</fullName>
    </recommendedName>
</protein>
<dbReference type="GeneID" id="54473820"/>
<dbReference type="PANTHER" id="PTHR37489:SF1">
    <property type="entry name" value="DUF3500 DOMAIN-CONTAINING PROTEIN"/>
    <property type="match status" value="1"/>
</dbReference>
<evidence type="ECO:0000313" key="2">
    <source>
        <dbReference type="Proteomes" id="UP000799767"/>
    </source>
</evidence>
<name>A0A6A6Q3A7_9PEZI</name>
<dbReference type="OrthoDB" id="4539697at2759"/>
<dbReference type="AlphaFoldDB" id="A0A6A6Q3A7"/>
<evidence type="ECO:0008006" key="3">
    <source>
        <dbReference type="Google" id="ProtNLM"/>
    </source>
</evidence>
<proteinExistence type="predicted"/>